<dbReference type="SUPFAM" id="SSF46589">
    <property type="entry name" value="tRNA-binding arm"/>
    <property type="match status" value="1"/>
</dbReference>
<comment type="domain">
    <text evidence="12">Consists of two distinct domains, a catalytic core and a N-terminal extension that is involved in tRNA binding.</text>
</comment>
<dbReference type="EC" id="6.1.1.11" evidence="12"/>
<keyword evidence="7 12" id="KW-0067">ATP-binding</keyword>
<dbReference type="PRINTS" id="PR00981">
    <property type="entry name" value="TRNASYNTHSER"/>
</dbReference>
<sequence length="424" mass="47217">MLDLDLIRDDPDRVRASMEAKRIGDPGAVDRALDTDRERREAVTALQALREEQGAMGHQIGPLMKSGKRDEAAPLIERSNEIKQDVKAQEEAVRDLDQCLRSLLLEIPNVIHESVPVGGEDANEVAAEWGERPQFDFEPLPHWELAEKHGLIDFERGAKVSGAGFPFYVGQGARLQRALIALFLDLAVDEGYTEVEAPILVNEASGVGTGQLPDKEGQMYEVPADGLYLVPTAEVPLTNFHRDEVLDGAALPLLYTGYTPCFRREAGSYGKDVRGLNRLHQFDKVELVRFVRPDESYRHLEMLREDAERAVRALELPYRRLVLASGDLGVTQAKTYDLEVWSAGQDRWLEVSSVSNFESFQARRANVRYRPEPGAKPEFVHTLNGSALALPRIVAALLENGQQADRSVVLPARLAEYAGFDRIG</sequence>
<dbReference type="EMBL" id="JAVRHT010000014">
    <property type="protein sequence ID" value="MDT0631601.1"/>
    <property type="molecule type" value="Genomic_DNA"/>
</dbReference>
<keyword evidence="5 12" id="KW-0436">Ligase</keyword>
<dbReference type="InterPro" id="IPR015866">
    <property type="entry name" value="Ser-tRNA-synth_1_N"/>
</dbReference>
<evidence type="ECO:0000256" key="9">
    <source>
        <dbReference type="ARBA" id="ARBA00023146"/>
    </source>
</evidence>
<dbReference type="Pfam" id="PF02403">
    <property type="entry name" value="Seryl_tRNA_N"/>
    <property type="match status" value="1"/>
</dbReference>
<comment type="similarity">
    <text evidence="3 12">Belongs to the class-II aminoacyl-tRNA synthetase family. Type-1 seryl-tRNA synthetase subfamily.</text>
</comment>
<dbReference type="NCBIfam" id="TIGR00414">
    <property type="entry name" value="serS"/>
    <property type="match status" value="1"/>
</dbReference>
<dbReference type="PROSITE" id="PS50862">
    <property type="entry name" value="AA_TRNA_LIGASE_II"/>
    <property type="match status" value="1"/>
</dbReference>
<dbReference type="InterPro" id="IPR033729">
    <property type="entry name" value="SerRS_core"/>
</dbReference>
<feature type="binding site" evidence="12">
    <location>
        <begin position="232"/>
        <end position="234"/>
    </location>
    <ligand>
        <name>L-serine</name>
        <dbReference type="ChEBI" id="CHEBI:33384"/>
    </ligand>
</feature>
<comment type="caution">
    <text evidence="14">The sequence shown here is derived from an EMBL/GenBank/DDBJ whole genome shotgun (WGS) entry which is preliminary data.</text>
</comment>
<dbReference type="CDD" id="cd00770">
    <property type="entry name" value="SerRS_core"/>
    <property type="match status" value="1"/>
</dbReference>
<dbReference type="GO" id="GO:0004828">
    <property type="term" value="F:serine-tRNA ligase activity"/>
    <property type="evidence" value="ECO:0007669"/>
    <property type="project" value="UniProtKB-EC"/>
</dbReference>
<dbReference type="PANTHER" id="PTHR43697:SF1">
    <property type="entry name" value="SERINE--TRNA LIGASE"/>
    <property type="match status" value="1"/>
</dbReference>
<evidence type="ECO:0000256" key="10">
    <source>
        <dbReference type="ARBA" id="ARBA00047929"/>
    </source>
</evidence>
<comment type="caution">
    <text evidence="12">Lacks conserved residue(s) required for the propagation of feature annotation.</text>
</comment>
<dbReference type="InterPro" id="IPR042103">
    <property type="entry name" value="SerRS_1_N_sf"/>
</dbReference>
<proteinExistence type="inferred from homology"/>
<feature type="domain" description="Aminoacyl-transfer RNA synthetases class-II family profile" evidence="13">
    <location>
        <begin position="141"/>
        <end position="411"/>
    </location>
</feature>
<accession>A0ABU3BQN6</accession>
<feature type="binding site" evidence="12">
    <location>
        <begin position="263"/>
        <end position="265"/>
    </location>
    <ligand>
        <name>ATP</name>
        <dbReference type="ChEBI" id="CHEBI:30616"/>
    </ligand>
</feature>
<evidence type="ECO:0000256" key="1">
    <source>
        <dbReference type="ARBA" id="ARBA00004496"/>
    </source>
</evidence>
<keyword evidence="6 12" id="KW-0547">Nucleotide-binding</keyword>
<comment type="subunit">
    <text evidence="12">Homodimer. The tRNA molecule binds across the dimer.</text>
</comment>
<evidence type="ECO:0000256" key="8">
    <source>
        <dbReference type="ARBA" id="ARBA00022917"/>
    </source>
</evidence>
<dbReference type="InterPro" id="IPR010978">
    <property type="entry name" value="tRNA-bd_arm"/>
</dbReference>
<comment type="function">
    <text evidence="12">Catalyzes the attachment of serine to tRNA(Ser). Is also able to aminoacylate tRNA(Sec) with serine, to form the misacylated tRNA L-seryl-tRNA(Sec), which will be further converted into selenocysteinyl-tRNA(Sec).</text>
</comment>
<dbReference type="SUPFAM" id="SSF55681">
    <property type="entry name" value="Class II aaRS and biotin synthetases"/>
    <property type="match status" value="1"/>
</dbReference>
<dbReference type="InterPro" id="IPR002317">
    <property type="entry name" value="Ser-tRNA-ligase_type_1"/>
</dbReference>
<evidence type="ECO:0000256" key="7">
    <source>
        <dbReference type="ARBA" id="ARBA00022840"/>
    </source>
</evidence>
<gene>
    <name evidence="12 14" type="primary">serS</name>
    <name evidence="14" type="ORF">RM540_07545</name>
</gene>
<comment type="catalytic activity">
    <reaction evidence="10 12">
        <text>tRNA(Sec) + L-serine + ATP = L-seryl-tRNA(Sec) + AMP + diphosphate + H(+)</text>
        <dbReference type="Rhea" id="RHEA:42580"/>
        <dbReference type="Rhea" id="RHEA-COMP:9742"/>
        <dbReference type="Rhea" id="RHEA-COMP:10128"/>
        <dbReference type="ChEBI" id="CHEBI:15378"/>
        <dbReference type="ChEBI" id="CHEBI:30616"/>
        <dbReference type="ChEBI" id="CHEBI:33019"/>
        <dbReference type="ChEBI" id="CHEBI:33384"/>
        <dbReference type="ChEBI" id="CHEBI:78442"/>
        <dbReference type="ChEBI" id="CHEBI:78533"/>
        <dbReference type="ChEBI" id="CHEBI:456215"/>
        <dbReference type="EC" id="6.1.1.11"/>
    </reaction>
</comment>
<organism evidence="14 15">
    <name type="scientific">Rubrivirga litoralis</name>
    <dbReference type="NCBI Taxonomy" id="3075598"/>
    <lineage>
        <taxon>Bacteria</taxon>
        <taxon>Pseudomonadati</taxon>
        <taxon>Rhodothermota</taxon>
        <taxon>Rhodothermia</taxon>
        <taxon>Rhodothermales</taxon>
        <taxon>Rubricoccaceae</taxon>
        <taxon>Rubrivirga</taxon>
    </lineage>
</organism>
<evidence type="ECO:0000256" key="6">
    <source>
        <dbReference type="ARBA" id="ARBA00022741"/>
    </source>
</evidence>
<dbReference type="RefSeq" id="WP_311662943.1">
    <property type="nucleotide sequence ID" value="NZ_JAVRHT010000014.1"/>
</dbReference>
<name>A0ABU3BQN6_9BACT</name>
<feature type="binding site" evidence="12">
    <location>
        <position position="286"/>
    </location>
    <ligand>
        <name>L-serine</name>
        <dbReference type="ChEBI" id="CHEBI:33384"/>
    </ligand>
</feature>
<evidence type="ECO:0000313" key="14">
    <source>
        <dbReference type="EMBL" id="MDT0631601.1"/>
    </source>
</evidence>
<evidence type="ECO:0000313" key="15">
    <source>
        <dbReference type="Proteomes" id="UP001267426"/>
    </source>
</evidence>
<keyword evidence="9 12" id="KW-0030">Aminoacyl-tRNA synthetase</keyword>
<evidence type="ECO:0000256" key="4">
    <source>
        <dbReference type="ARBA" id="ARBA00022490"/>
    </source>
</evidence>
<dbReference type="InterPro" id="IPR006195">
    <property type="entry name" value="aa-tRNA-synth_II"/>
</dbReference>
<evidence type="ECO:0000256" key="2">
    <source>
        <dbReference type="ARBA" id="ARBA00005045"/>
    </source>
</evidence>
<protein>
    <recommendedName>
        <fullName evidence="12">Serine--tRNA ligase</fullName>
        <ecNumber evidence="12">6.1.1.11</ecNumber>
    </recommendedName>
    <alternativeName>
        <fullName evidence="12">Seryl-tRNA synthetase</fullName>
        <shortName evidence="12">SerRS</shortName>
    </alternativeName>
    <alternativeName>
        <fullName evidence="12">Seryl-tRNA(Ser/Sec) synthetase</fullName>
    </alternativeName>
</protein>
<keyword evidence="15" id="KW-1185">Reference proteome</keyword>
<evidence type="ECO:0000259" key="13">
    <source>
        <dbReference type="PROSITE" id="PS50862"/>
    </source>
</evidence>
<feature type="binding site" evidence="12">
    <location>
        <begin position="350"/>
        <end position="353"/>
    </location>
    <ligand>
        <name>ATP</name>
        <dbReference type="ChEBI" id="CHEBI:30616"/>
    </ligand>
</feature>
<dbReference type="Gene3D" id="3.30.930.10">
    <property type="entry name" value="Bira Bifunctional Protein, Domain 2"/>
    <property type="match status" value="1"/>
</dbReference>
<evidence type="ECO:0000256" key="11">
    <source>
        <dbReference type="ARBA" id="ARBA00048823"/>
    </source>
</evidence>
<keyword evidence="8 12" id="KW-0648">Protein biosynthesis</keyword>
<dbReference type="Pfam" id="PF00587">
    <property type="entry name" value="tRNA-synt_2b"/>
    <property type="match status" value="1"/>
</dbReference>
<dbReference type="Gene3D" id="1.10.287.40">
    <property type="entry name" value="Serine-tRNA synthetase, tRNA binding domain"/>
    <property type="match status" value="1"/>
</dbReference>
<dbReference type="Proteomes" id="UP001267426">
    <property type="component" value="Unassembled WGS sequence"/>
</dbReference>
<evidence type="ECO:0000256" key="3">
    <source>
        <dbReference type="ARBA" id="ARBA00010728"/>
    </source>
</evidence>
<comment type="pathway">
    <text evidence="2 12">Aminoacyl-tRNA biosynthesis; selenocysteinyl-tRNA(Sec) biosynthesis; L-seryl-tRNA(Sec) from L-serine and tRNA(Sec): step 1/1.</text>
</comment>
<keyword evidence="4 12" id="KW-0963">Cytoplasm</keyword>
<dbReference type="PANTHER" id="PTHR43697">
    <property type="entry name" value="SERYL-TRNA SYNTHETASE"/>
    <property type="match status" value="1"/>
</dbReference>
<dbReference type="HAMAP" id="MF_00176">
    <property type="entry name" value="Ser_tRNA_synth_type1"/>
    <property type="match status" value="1"/>
</dbReference>
<dbReference type="InterPro" id="IPR002314">
    <property type="entry name" value="aa-tRNA-synt_IIb"/>
</dbReference>
<evidence type="ECO:0000256" key="12">
    <source>
        <dbReference type="HAMAP-Rule" id="MF_00176"/>
    </source>
</evidence>
<reference evidence="14 15" key="1">
    <citation type="submission" date="2023-09" db="EMBL/GenBank/DDBJ databases">
        <authorList>
            <person name="Rey-Velasco X."/>
        </authorList>
    </citation>
    <scope>NUCLEOTIDE SEQUENCE [LARGE SCALE GENOMIC DNA]</scope>
    <source>
        <strain evidence="14 15">F394</strain>
    </source>
</reference>
<comment type="catalytic activity">
    <reaction evidence="11 12">
        <text>tRNA(Ser) + L-serine + ATP = L-seryl-tRNA(Ser) + AMP + diphosphate + H(+)</text>
        <dbReference type="Rhea" id="RHEA:12292"/>
        <dbReference type="Rhea" id="RHEA-COMP:9669"/>
        <dbReference type="Rhea" id="RHEA-COMP:9703"/>
        <dbReference type="ChEBI" id="CHEBI:15378"/>
        <dbReference type="ChEBI" id="CHEBI:30616"/>
        <dbReference type="ChEBI" id="CHEBI:33019"/>
        <dbReference type="ChEBI" id="CHEBI:33384"/>
        <dbReference type="ChEBI" id="CHEBI:78442"/>
        <dbReference type="ChEBI" id="CHEBI:78533"/>
        <dbReference type="ChEBI" id="CHEBI:456215"/>
        <dbReference type="EC" id="6.1.1.11"/>
    </reaction>
</comment>
<evidence type="ECO:0000256" key="5">
    <source>
        <dbReference type="ARBA" id="ARBA00022598"/>
    </source>
</evidence>
<dbReference type="PIRSF" id="PIRSF001529">
    <property type="entry name" value="Ser-tRNA-synth_IIa"/>
    <property type="match status" value="1"/>
</dbReference>
<feature type="binding site" evidence="12">
    <location>
        <position position="386"/>
    </location>
    <ligand>
        <name>L-serine</name>
        <dbReference type="ChEBI" id="CHEBI:33384"/>
    </ligand>
</feature>
<comment type="subcellular location">
    <subcellularLocation>
        <location evidence="1 12">Cytoplasm</location>
    </subcellularLocation>
</comment>
<dbReference type="InterPro" id="IPR045864">
    <property type="entry name" value="aa-tRNA-synth_II/BPL/LPL"/>
</dbReference>